<protein>
    <submittedName>
        <fullName evidence="1">Uncharacterized protein</fullName>
    </submittedName>
</protein>
<evidence type="ECO:0000313" key="2">
    <source>
        <dbReference type="Proteomes" id="UP000828941"/>
    </source>
</evidence>
<accession>A0ACB9KMT0</accession>
<evidence type="ECO:0000313" key="1">
    <source>
        <dbReference type="EMBL" id="KAI4298624.1"/>
    </source>
</evidence>
<dbReference type="EMBL" id="CM039438">
    <property type="protein sequence ID" value="KAI4298624.1"/>
    <property type="molecule type" value="Genomic_DNA"/>
</dbReference>
<dbReference type="Proteomes" id="UP000828941">
    <property type="component" value="Chromosome 13"/>
</dbReference>
<keyword evidence="2" id="KW-1185">Reference proteome</keyword>
<proteinExistence type="predicted"/>
<reference evidence="1 2" key="1">
    <citation type="journal article" date="2022" name="DNA Res.">
        <title>Chromosomal-level genome assembly of the orchid tree Bauhinia variegata (Leguminosae; Cercidoideae) supports the allotetraploid origin hypothesis of Bauhinia.</title>
        <authorList>
            <person name="Zhong Y."/>
            <person name="Chen Y."/>
            <person name="Zheng D."/>
            <person name="Pang J."/>
            <person name="Liu Y."/>
            <person name="Luo S."/>
            <person name="Meng S."/>
            <person name="Qian L."/>
            <person name="Wei D."/>
            <person name="Dai S."/>
            <person name="Zhou R."/>
        </authorList>
    </citation>
    <scope>NUCLEOTIDE SEQUENCE [LARGE SCALE GENOMIC DNA]</scope>
    <source>
        <strain evidence="1">BV-YZ2020</strain>
    </source>
</reference>
<sequence length="489" mass="54053">MAVKDGFFKTTAGQQGTPDSVNGLFLCRGDVTAVVCQECVTAAAKEITRHCPKDTESLIWYDDCMLRYSNDTFDIKVPGTYMEANKSIADSDQDLFNQWLARLLNDLAKKAANSPSEKKKFATGEENFTMSQTLYGLAQCTPDLSAFDCNMCLQSAIAYFPICCDGQQGARALFPGCNMRYELYPFYNITASSSTPVVPPRSGGSQISLVVGIIVPVVAVALFVLGCCFLRKRASKKKHNTAMHDGIDLTDVESLHFDLATIEDATNRFSDEMKIGQGGFGVVYKGILTNRLEIAVKRLAATSSQDFGMAKTFGVDQTEVNTSRIAGTYGYMSPEYAMRGQYSVKSDVFSFGVLVLEIISGRKNTEFYQSQHADDLLSYAWKNWSNQTPSELLDPTVRDCYSRNEVIRCIQIGLLCVQENPADRPSMANIVLVLNSYSVTLQLPRQPASFLRGRTPDRLRNDLESDQSSASSAILWSVNDSSITQVYPR</sequence>
<organism evidence="1 2">
    <name type="scientific">Bauhinia variegata</name>
    <name type="common">Purple orchid tree</name>
    <name type="synonym">Phanera variegata</name>
    <dbReference type="NCBI Taxonomy" id="167791"/>
    <lineage>
        <taxon>Eukaryota</taxon>
        <taxon>Viridiplantae</taxon>
        <taxon>Streptophyta</taxon>
        <taxon>Embryophyta</taxon>
        <taxon>Tracheophyta</taxon>
        <taxon>Spermatophyta</taxon>
        <taxon>Magnoliopsida</taxon>
        <taxon>eudicotyledons</taxon>
        <taxon>Gunneridae</taxon>
        <taxon>Pentapetalae</taxon>
        <taxon>rosids</taxon>
        <taxon>fabids</taxon>
        <taxon>Fabales</taxon>
        <taxon>Fabaceae</taxon>
        <taxon>Cercidoideae</taxon>
        <taxon>Cercideae</taxon>
        <taxon>Bauhiniinae</taxon>
        <taxon>Bauhinia</taxon>
    </lineage>
</organism>
<gene>
    <name evidence="1" type="ORF">L6164_032159</name>
</gene>
<comment type="caution">
    <text evidence="1">The sequence shown here is derived from an EMBL/GenBank/DDBJ whole genome shotgun (WGS) entry which is preliminary data.</text>
</comment>
<name>A0ACB9KMT0_BAUVA</name>